<dbReference type="InterPro" id="IPR029787">
    <property type="entry name" value="Nucleotide_cyclase"/>
</dbReference>
<evidence type="ECO:0000256" key="2">
    <source>
        <dbReference type="SAM" id="SignalP"/>
    </source>
</evidence>
<dbReference type="Gene3D" id="3.30.70.270">
    <property type="match status" value="1"/>
</dbReference>
<dbReference type="InterPro" id="IPR011622">
    <property type="entry name" value="7TMR_DISM_rcpt_extracell_dom2"/>
</dbReference>
<feature type="signal peptide" evidence="2">
    <location>
        <begin position="1"/>
        <end position="17"/>
    </location>
</feature>
<dbReference type="eggNOG" id="COG2199">
    <property type="taxonomic scope" value="Bacteria"/>
</dbReference>
<keyword evidence="1" id="KW-0472">Membrane</keyword>
<feature type="transmembrane region" description="Helical" evidence="1">
    <location>
        <begin position="245"/>
        <end position="269"/>
    </location>
</feature>
<dbReference type="AlphaFoldDB" id="Q1H3Y8"/>
<feature type="transmembrane region" description="Helical" evidence="1">
    <location>
        <begin position="213"/>
        <end position="233"/>
    </location>
</feature>
<dbReference type="GO" id="GO:0003824">
    <property type="term" value="F:catalytic activity"/>
    <property type="evidence" value="ECO:0007669"/>
    <property type="project" value="UniProtKB-ARBA"/>
</dbReference>
<dbReference type="Gene3D" id="2.60.40.2380">
    <property type="match status" value="1"/>
</dbReference>
<dbReference type="PANTHER" id="PTHR46663:SF2">
    <property type="entry name" value="GGDEF DOMAIN-CONTAINING PROTEIN"/>
    <property type="match status" value="1"/>
</dbReference>
<name>Q1H3Y8_METFK</name>
<dbReference type="Proteomes" id="UP000002440">
    <property type="component" value="Chromosome"/>
</dbReference>
<dbReference type="STRING" id="265072.Mfla_0529"/>
<organism evidence="4 5">
    <name type="scientific">Methylobacillus flagellatus (strain ATCC 51484 / DSM 6875 / VKM B-1610 / KT)</name>
    <dbReference type="NCBI Taxonomy" id="265072"/>
    <lineage>
        <taxon>Bacteria</taxon>
        <taxon>Pseudomonadati</taxon>
        <taxon>Pseudomonadota</taxon>
        <taxon>Betaproteobacteria</taxon>
        <taxon>Nitrosomonadales</taxon>
        <taxon>Methylophilaceae</taxon>
        <taxon>Methylobacillus</taxon>
    </lineage>
</organism>
<feature type="transmembrane region" description="Helical" evidence="1">
    <location>
        <begin position="183"/>
        <end position="206"/>
    </location>
</feature>
<sequence length="614" mass="68360">MRRLVILILLLVCHASAWVQTAALRLDDSLDVASAGPFLQYLEDPGHQLRLQDLPALQSGAWQPALNERGNVNLGYSRSAYWFALPVSVVSNDVEDRLLEIAFASLDHVEVYSPDSRGVYQQQVAGDIYAFDQRPYPHRNLVFPLQLPPGEHVLYIKVVSQGTLTVPVNLWQVEAMHIHDQSAYSLLSLYYGALLALFFYNFLIYLSTRETVFLFYVAFVGSMVVAQASLNGLGNQFLWPSWPEWGNVALPCGMAATGFFGVLFSRIFLNTRGNFPRLDRVMLAFAVLFALIMLSPLALAYQHYALLVSLSGISFSLFVTWVAVVSYMRRNPGAFYFLLAWGAVLAGVVILGLRNLGWVPTNVFTIYSMQIGSAIEMLMLSFALADRITVMRKEKEQAQRDTLNAKQALVDALIKTEQELEERVALRTKEIEAVNTQLRHKERELRYMALHDALTGLANRTLMNDSLKRALARAARDKGIVAVLLIDLDGFKGINDTYGHAAGDLVLQVVAARLRKVTRVSDVTARLGGDEFVVVLEDIHGVDDAVRIAEKLIRELERPVEGGLQISASIGIALSVEGQLAEDALLRQADKAMYEAKLAGRNRWHVSAEIFMTA</sequence>
<dbReference type="InterPro" id="IPR000160">
    <property type="entry name" value="GGDEF_dom"/>
</dbReference>
<dbReference type="Pfam" id="PF07696">
    <property type="entry name" value="7TMR-DISMED2"/>
    <property type="match status" value="1"/>
</dbReference>
<dbReference type="PANTHER" id="PTHR46663">
    <property type="entry name" value="DIGUANYLATE CYCLASE DGCT-RELATED"/>
    <property type="match status" value="1"/>
</dbReference>
<dbReference type="InterPro" id="IPR052163">
    <property type="entry name" value="DGC-Regulatory_Protein"/>
</dbReference>
<dbReference type="CDD" id="cd01949">
    <property type="entry name" value="GGDEF"/>
    <property type="match status" value="1"/>
</dbReference>
<feature type="transmembrane region" description="Helical" evidence="1">
    <location>
        <begin position="281"/>
        <end position="301"/>
    </location>
</feature>
<accession>Q1H3Y8</accession>
<keyword evidence="2" id="KW-0732">Signal</keyword>
<dbReference type="FunFam" id="3.30.70.270:FF:000001">
    <property type="entry name" value="Diguanylate cyclase domain protein"/>
    <property type="match status" value="1"/>
</dbReference>
<dbReference type="HOGENOM" id="CLU_000445_105_4_4"/>
<feature type="transmembrane region" description="Helical" evidence="1">
    <location>
        <begin position="307"/>
        <end position="327"/>
    </location>
</feature>
<evidence type="ECO:0000313" key="5">
    <source>
        <dbReference type="Proteomes" id="UP000002440"/>
    </source>
</evidence>
<dbReference type="InterPro" id="IPR043128">
    <property type="entry name" value="Rev_trsase/Diguanyl_cyclase"/>
</dbReference>
<dbReference type="eggNOG" id="COG1835">
    <property type="taxonomic scope" value="Bacteria"/>
</dbReference>
<dbReference type="OrthoDB" id="5289013at2"/>
<dbReference type="SMART" id="SM00267">
    <property type="entry name" value="GGDEF"/>
    <property type="match status" value="1"/>
</dbReference>
<feature type="transmembrane region" description="Helical" evidence="1">
    <location>
        <begin position="365"/>
        <end position="385"/>
    </location>
</feature>
<dbReference type="NCBIfam" id="TIGR00254">
    <property type="entry name" value="GGDEF"/>
    <property type="match status" value="1"/>
</dbReference>
<dbReference type="PROSITE" id="PS50887">
    <property type="entry name" value="GGDEF"/>
    <property type="match status" value="1"/>
</dbReference>
<protein>
    <submittedName>
        <fullName evidence="4">Diguanylate cyclase (GGDEF domain)</fullName>
    </submittedName>
</protein>
<proteinExistence type="predicted"/>
<feature type="chain" id="PRO_5004190062" evidence="2">
    <location>
        <begin position="18"/>
        <end position="614"/>
    </location>
</feature>
<dbReference type="EMBL" id="CP000284">
    <property type="protein sequence ID" value="ABE48799.1"/>
    <property type="molecule type" value="Genomic_DNA"/>
</dbReference>
<keyword evidence="1" id="KW-0812">Transmembrane</keyword>
<keyword evidence="1" id="KW-1133">Transmembrane helix</keyword>
<dbReference type="InterPro" id="IPR011623">
    <property type="entry name" value="7TMR_DISM_rcpt_extracell_dom1"/>
</dbReference>
<evidence type="ECO:0000256" key="1">
    <source>
        <dbReference type="SAM" id="Phobius"/>
    </source>
</evidence>
<evidence type="ECO:0000259" key="3">
    <source>
        <dbReference type="PROSITE" id="PS50887"/>
    </source>
</evidence>
<feature type="domain" description="GGDEF" evidence="3">
    <location>
        <begin position="479"/>
        <end position="609"/>
    </location>
</feature>
<evidence type="ECO:0000313" key="4">
    <source>
        <dbReference type="EMBL" id="ABE48799.1"/>
    </source>
</evidence>
<gene>
    <name evidence="4" type="ordered locus">Mfla_0529</name>
</gene>
<dbReference type="RefSeq" id="WP_011478896.1">
    <property type="nucleotide sequence ID" value="NC_007947.1"/>
</dbReference>
<dbReference type="KEGG" id="mfa:Mfla_0529"/>
<dbReference type="SUPFAM" id="SSF55073">
    <property type="entry name" value="Nucleotide cyclase"/>
    <property type="match status" value="1"/>
</dbReference>
<keyword evidence="5" id="KW-1185">Reference proteome</keyword>
<feature type="transmembrane region" description="Helical" evidence="1">
    <location>
        <begin position="334"/>
        <end position="353"/>
    </location>
</feature>
<reference evidence="4 5" key="1">
    <citation type="submission" date="2006-03" db="EMBL/GenBank/DDBJ databases">
        <title>Complete sequence of Methylobacillus flagellatus KT.</title>
        <authorList>
            <consortium name="US DOE Joint Genome Institute"/>
            <person name="Copeland A."/>
            <person name="Lucas S."/>
            <person name="Lapidus A."/>
            <person name="Barry K."/>
            <person name="Detter J.C."/>
            <person name="Glavina del Rio T."/>
            <person name="Hammon N."/>
            <person name="Israni S."/>
            <person name="Dalin E."/>
            <person name="Tice H."/>
            <person name="Pitluck S."/>
            <person name="Brettin T."/>
            <person name="Bruce D."/>
            <person name="Han C."/>
            <person name="Tapia R."/>
            <person name="Saunders E."/>
            <person name="Gilna P."/>
            <person name="Schmutz J."/>
            <person name="Larimer F."/>
            <person name="Land M."/>
            <person name="Kyrpides N."/>
            <person name="Anderson I."/>
            <person name="Richardson P."/>
        </authorList>
    </citation>
    <scope>NUCLEOTIDE SEQUENCE [LARGE SCALE GENOMIC DNA]</scope>
    <source>
        <strain evidence="5">KT / ATCC 51484 / DSM 6875</strain>
    </source>
</reference>
<dbReference type="Pfam" id="PF00990">
    <property type="entry name" value="GGDEF"/>
    <property type="match status" value="1"/>
</dbReference>
<dbReference type="Pfam" id="PF07695">
    <property type="entry name" value="7TMR-DISM_7TM"/>
    <property type="match status" value="1"/>
</dbReference>